<accession>A0ACC3MLI1</accession>
<keyword evidence="2" id="KW-1185">Reference proteome</keyword>
<dbReference type="EMBL" id="JAUTXU010000209">
    <property type="protein sequence ID" value="KAK3698567.1"/>
    <property type="molecule type" value="Genomic_DNA"/>
</dbReference>
<protein>
    <submittedName>
        <fullName evidence="1">Uncharacterized protein</fullName>
    </submittedName>
</protein>
<comment type="caution">
    <text evidence="1">The sequence shown here is derived from an EMBL/GenBank/DDBJ whole genome shotgun (WGS) entry which is preliminary data.</text>
</comment>
<evidence type="ECO:0000313" key="1">
    <source>
        <dbReference type="EMBL" id="KAK3698567.1"/>
    </source>
</evidence>
<evidence type="ECO:0000313" key="2">
    <source>
        <dbReference type="Proteomes" id="UP001281147"/>
    </source>
</evidence>
<reference evidence="1" key="1">
    <citation type="submission" date="2023-07" db="EMBL/GenBank/DDBJ databases">
        <title>Black Yeasts Isolated from many extreme environments.</title>
        <authorList>
            <person name="Coleine C."/>
            <person name="Stajich J.E."/>
            <person name="Selbmann L."/>
        </authorList>
    </citation>
    <scope>NUCLEOTIDE SEQUENCE</scope>
    <source>
        <strain evidence="1">CCFEE 5714</strain>
    </source>
</reference>
<proteinExistence type="predicted"/>
<sequence>MATCGILSIGDMGLGIARLLTANNFRVITNASDRSQATQNRAKTNSIGLVANDVDLCNESDYVFSIVPPRDAFATALRITTATSKAAFKRRPNPLCFIDLNAISPNSSRSIGDLIAHSKADVRFIDGGIIGAPPSQKDDGTWSLPSIPVSGPYHLKDAKPDGERLAQALNIKHINNTIGSATGLKMCFASLSKGFTALAIQSFTTAHNLGVVDELKAHMEEFNPAALKTAEKSLVSMCPKAYRWVNEMSQIAETFEDAGFESKESPFRAIAEIYDFVANGTELGNEVMGDRKRGTTADDVAKLVSEGIERKVKTD</sequence>
<name>A0ACC3MLI1_9PEZI</name>
<gene>
    <name evidence="1" type="ORF">LTR37_016894</name>
</gene>
<dbReference type="Proteomes" id="UP001281147">
    <property type="component" value="Unassembled WGS sequence"/>
</dbReference>
<organism evidence="1 2">
    <name type="scientific">Vermiconidia calcicola</name>
    <dbReference type="NCBI Taxonomy" id="1690605"/>
    <lineage>
        <taxon>Eukaryota</taxon>
        <taxon>Fungi</taxon>
        <taxon>Dikarya</taxon>
        <taxon>Ascomycota</taxon>
        <taxon>Pezizomycotina</taxon>
        <taxon>Dothideomycetes</taxon>
        <taxon>Dothideomycetidae</taxon>
        <taxon>Mycosphaerellales</taxon>
        <taxon>Extremaceae</taxon>
        <taxon>Vermiconidia</taxon>
    </lineage>
</organism>